<evidence type="ECO:0000256" key="1">
    <source>
        <dbReference type="SAM" id="SignalP"/>
    </source>
</evidence>
<evidence type="ECO:0008006" key="4">
    <source>
        <dbReference type="Google" id="ProtNLM"/>
    </source>
</evidence>
<keyword evidence="1" id="KW-0732">Signal</keyword>
<dbReference type="OMA" id="WNGATEH"/>
<protein>
    <recommendedName>
        <fullName evidence="4">ASST-domain-containing protein</fullName>
    </recommendedName>
</protein>
<dbReference type="InterPro" id="IPR053143">
    <property type="entry name" value="Arylsulfate_ST"/>
</dbReference>
<dbReference type="AlphaFoldDB" id="A0A0U1LZV5"/>
<keyword evidence="3" id="KW-1185">Reference proteome</keyword>
<gene>
    <name evidence="2" type="ORF">PISL3812_05299</name>
</gene>
<organism evidence="2 3">
    <name type="scientific">Talaromyces islandicus</name>
    <name type="common">Penicillium islandicum</name>
    <dbReference type="NCBI Taxonomy" id="28573"/>
    <lineage>
        <taxon>Eukaryota</taxon>
        <taxon>Fungi</taxon>
        <taxon>Dikarya</taxon>
        <taxon>Ascomycota</taxon>
        <taxon>Pezizomycotina</taxon>
        <taxon>Eurotiomycetes</taxon>
        <taxon>Eurotiomycetidae</taxon>
        <taxon>Eurotiales</taxon>
        <taxon>Trichocomaceae</taxon>
        <taxon>Talaromyces</taxon>
        <taxon>Talaromyces sect. Islandici</taxon>
    </lineage>
</organism>
<dbReference type="PANTHER" id="PTHR35340:SF6">
    <property type="entry name" value="ASST-DOMAIN-CONTAINING PROTEIN"/>
    <property type="match status" value="1"/>
</dbReference>
<reference evidence="2 3" key="1">
    <citation type="submission" date="2015-04" db="EMBL/GenBank/DDBJ databases">
        <authorList>
            <person name="Syromyatnikov M.Y."/>
            <person name="Popov V.N."/>
        </authorList>
    </citation>
    <scope>NUCLEOTIDE SEQUENCE [LARGE SCALE GENOMIC DNA]</scope>
    <source>
        <strain evidence="2">WF-38-12</strain>
    </source>
</reference>
<sequence>MTVLSRLAVLGALAAPFSQAASELCSADSREIVQNTTEYWPYQVYETTDVTPPYMDITTSGEPLADGLIFFGQNIRPGTHTIHQQRPLIMTDTNDLVWAGPMTVGVMTTDLKTATMNGSPVLIYWSSIGKQPIEGIGYGQVHILDDTYQEIATVCPQLNLTLTPGATSQCDADLHEHYLTPSNTMLVTAYNVTQADLTPLGGKSDDWVLDALAVEVDIETGDILFVWSSLEHIPVNNTKMSYPAQGTTQDSPLDLYHMNSIQSVGDNYLINCRHTWSTYMVNKDGDILWTIQGHTGGDFGSLPENGTYSWGHHTRFTQLSDTTAFLSLFANDNNIPAINVTAKGITLRLTLPPDPSNPPELVTNLWDVNDETYSWAEGSLSQLDNGNYFMGYGIRAVMKEYGPNPTSEGDVRWSAHFADFNSGHSYRAFKQVWHATPASQPALVVSKSDVPDSLSNCTGSSSSSAFGYVSWNGATDVTSYVVYGGASNDSLEEIGTISKNGFETVFALPDNVSAVQVGAVEGSKVVQRSEVVTV</sequence>
<dbReference type="EMBL" id="CVMT01000004">
    <property type="protein sequence ID" value="CRG88270.1"/>
    <property type="molecule type" value="Genomic_DNA"/>
</dbReference>
<feature type="chain" id="PRO_5006711403" description="ASST-domain-containing protein" evidence="1">
    <location>
        <begin position="21"/>
        <end position="534"/>
    </location>
</feature>
<dbReference type="PANTHER" id="PTHR35340">
    <property type="entry name" value="PQQ ENZYME REPEAT PROTEIN-RELATED"/>
    <property type="match status" value="1"/>
</dbReference>
<dbReference type="InterPro" id="IPR039535">
    <property type="entry name" value="ASST-like"/>
</dbReference>
<dbReference type="STRING" id="28573.A0A0U1LZV5"/>
<dbReference type="Proteomes" id="UP000054383">
    <property type="component" value="Unassembled WGS sequence"/>
</dbReference>
<dbReference type="Pfam" id="PF14269">
    <property type="entry name" value="Arylsulfotran_2"/>
    <property type="match status" value="1"/>
</dbReference>
<name>A0A0U1LZV5_TALIS</name>
<evidence type="ECO:0000313" key="2">
    <source>
        <dbReference type="EMBL" id="CRG88270.1"/>
    </source>
</evidence>
<accession>A0A0U1LZV5</accession>
<evidence type="ECO:0000313" key="3">
    <source>
        <dbReference type="Proteomes" id="UP000054383"/>
    </source>
</evidence>
<proteinExistence type="predicted"/>
<dbReference type="OrthoDB" id="5377172at2759"/>
<feature type="signal peptide" evidence="1">
    <location>
        <begin position="1"/>
        <end position="20"/>
    </location>
</feature>